<keyword evidence="5" id="KW-0998">Cell outer membrane</keyword>
<evidence type="ECO:0000256" key="3">
    <source>
        <dbReference type="ARBA" id="ARBA00022729"/>
    </source>
</evidence>
<comment type="subcellular location">
    <subcellularLocation>
        <location evidence="1">Cell outer membrane</location>
    </subcellularLocation>
</comment>
<dbReference type="EMBL" id="FNAN01000007">
    <property type="protein sequence ID" value="SDE84721.1"/>
    <property type="molecule type" value="Genomic_DNA"/>
</dbReference>
<gene>
    <name evidence="9" type="ORF">SAMN04487996_107173</name>
</gene>
<dbReference type="OrthoDB" id="5694214at2"/>
<evidence type="ECO:0000259" key="7">
    <source>
        <dbReference type="Pfam" id="PF07980"/>
    </source>
</evidence>
<keyword evidence="10" id="KW-1185">Reference proteome</keyword>
<evidence type="ECO:0000256" key="5">
    <source>
        <dbReference type="ARBA" id="ARBA00023237"/>
    </source>
</evidence>
<evidence type="ECO:0000313" key="10">
    <source>
        <dbReference type="Proteomes" id="UP000198748"/>
    </source>
</evidence>
<dbReference type="RefSeq" id="WP_090150304.1">
    <property type="nucleotide sequence ID" value="NZ_FNAN01000007.1"/>
</dbReference>
<dbReference type="Proteomes" id="UP000198748">
    <property type="component" value="Unassembled WGS sequence"/>
</dbReference>
<proteinExistence type="inferred from homology"/>
<dbReference type="InterPro" id="IPR011990">
    <property type="entry name" value="TPR-like_helical_dom_sf"/>
</dbReference>
<evidence type="ECO:0000259" key="8">
    <source>
        <dbReference type="Pfam" id="PF14322"/>
    </source>
</evidence>
<dbReference type="SUPFAM" id="SSF48452">
    <property type="entry name" value="TPR-like"/>
    <property type="match status" value="1"/>
</dbReference>
<evidence type="ECO:0000256" key="1">
    <source>
        <dbReference type="ARBA" id="ARBA00004442"/>
    </source>
</evidence>
<evidence type="ECO:0000313" key="9">
    <source>
        <dbReference type="EMBL" id="SDE84721.1"/>
    </source>
</evidence>
<dbReference type="STRING" id="659014.SAMN04487996_107173"/>
<dbReference type="InterPro" id="IPR012944">
    <property type="entry name" value="SusD_RagB_dom"/>
</dbReference>
<feature type="domain" description="RagB/SusD" evidence="7">
    <location>
        <begin position="328"/>
        <end position="484"/>
    </location>
</feature>
<evidence type="ECO:0000256" key="2">
    <source>
        <dbReference type="ARBA" id="ARBA00006275"/>
    </source>
</evidence>
<dbReference type="Gene3D" id="1.25.40.390">
    <property type="match status" value="1"/>
</dbReference>
<dbReference type="Pfam" id="PF14322">
    <property type="entry name" value="SusD-like_3"/>
    <property type="match status" value="1"/>
</dbReference>
<organism evidence="9 10">
    <name type="scientific">Dyadobacter soli</name>
    <dbReference type="NCBI Taxonomy" id="659014"/>
    <lineage>
        <taxon>Bacteria</taxon>
        <taxon>Pseudomonadati</taxon>
        <taxon>Bacteroidota</taxon>
        <taxon>Cytophagia</taxon>
        <taxon>Cytophagales</taxon>
        <taxon>Spirosomataceae</taxon>
        <taxon>Dyadobacter</taxon>
    </lineage>
</organism>
<accession>A0A1G7G9C7</accession>
<reference evidence="10" key="1">
    <citation type="submission" date="2016-10" db="EMBL/GenBank/DDBJ databases">
        <authorList>
            <person name="Varghese N."/>
            <person name="Submissions S."/>
        </authorList>
    </citation>
    <scope>NUCLEOTIDE SEQUENCE [LARGE SCALE GENOMIC DNA]</scope>
    <source>
        <strain evidence="10">DSM 25329</strain>
    </source>
</reference>
<feature type="domain" description="SusD-like N-terminal" evidence="8">
    <location>
        <begin position="24"/>
        <end position="218"/>
    </location>
</feature>
<keyword evidence="4" id="KW-0472">Membrane</keyword>
<evidence type="ECO:0000256" key="6">
    <source>
        <dbReference type="SAM" id="SignalP"/>
    </source>
</evidence>
<protein>
    <submittedName>
        <fullName evidence="9">Starch-binding associating with outer membrane</fullName>
    </submittedName>
</protein>
<feature type="chain" id="PRO_5011718281" evidence="6">
    <location>
        <begin position="18"/>
        <end position="484"/>
    </location>
</feature>
<dbReference type="AlphaFoldDB" id="A0A1G7G9C7"/>
<dbReference type="GO" id="GO:0009279">
    <property type="term" value="C:cell outer membrane"/>
    <property type="evidence" value="ECO:0007669"/>
    <property type="project" value="UniProtKB-SubCell"/>
</dbReference>
<dbReference type="InterPro" id="IPR033985">
    <property type="entry name" value="SusD-like_N"/>
</dbReference>
<dbReference type="Pfam" id="PF07980">
    <property type="entry name" value="SusD_RagB"/>
    <property type="match status" value="1"/>
</dbReference>
<evidence type="ECO:0000256" key="4">
    <source>
        <dbReference type="ARBA" id="ARBA00023136"/>
    </source>
</evidence>
<name>A0A1G7G9C7_9BACT</name>
<keyword evidence="3 6" id="KW-0732">Signal</keyword>
<comment type="similarity">
    <text evidence="2">Belongs to the SusD family.</text>
</comment>
<feature type="signal peptide" evidence="6">
    <location>
        <begin position="1"/>
        <end position="17"/>
    </location>
</feature>
<sequence length="484" mass="54799">MKTFLNRILLPAMLVAALPGCDSDFLDKNPPQEIAAEQFWTSEGDVQMGLAGCYARLKGTYVTWHRSYWDAAVDNGWAQHYGDIRLMQSGTLDPANSGAPRSLYTSCYNGIAGVNIFLKNFTKVALPDAAAKAYEAEARFLRAMFYFELVQRWGGVVVYREVPADIEELKIAKSSKEDVYKFIEEDLAFAVANLPDDAYKSGHAVKTSVQALQARIALFQGKWDEVISLTSSIISSNKYSLAADLESPFIKGKGQAACPENIFSIKYIETRDGRQSNDGGQEVEFFRWGGLAPTKDLIDEYETGDLRLKKWYYFAPNKTTFEREDGFKFQTEFTATNYGLIKFAAIWDPGRFIPSERDILTGHDIVLFRLADIYLMNAEAQMEKAGGTTSDAKALSYVNAIRTRAGVPALTTLTRVLVRKERRRELAFEGLRLFDVMRWRIGKDINDKLIHSNIRLKWDDKFYVWPFSQSEIDINTALKQNEGY</sequence>